<dbReference type="InterPro" id="IPR013653">
    <property type="entry name" value="GCN5-like_dom"/>
</dbReference>
<keyword evidence="1 4" id="KW-0808">Transferase</keyword>
<keyword evidence="5" id="KW-1185">Reference proteome</keyword>
<dbReference type="EMBL" id="CP132508">
    <property type="protein sequence ID" value="WPD18660.1"/>
    <property type="molecule type" value="Genomic_DNA"/>
</dbReference>
<accession>A0ABZ0QMD6</accession>
<feature type="domain" description="N-acetyltransferase" evidence="3">
    <location>
        <begin position="36"/>
        <end position="190"/>
    </location>
</feature>
<dbReference type="GO" id="GO:0016746">
    <property type="term" value="F:acyltransferase activity"/>
    <property type="evidence" value="ECO:0007669"/>
    <property type="project" value="UniProtKB-KW"/>
</dbReference>
<dbReference type="Proteomes" id="UP001304683">
    <property type="component" value="Chromosome"/>
</dbReference>
<organism evidence="4 5">
    <name type="scientific">Thermaerobacter composti</name>
    <dbReference type="NCBI Taxonomy" id="554949"/>
    <lineage>
        <taxon>Bacteria</taxon>
        <taxon>Bacillati</taxon>
        <taxon>Bacillota</taxon>
        <taxon>Clostridia</taxon>
        <taxon>Eubacteriales</taxon>
        <taxon>Clostridiales Family XVII. Incertae Sedis</taxon>
        <taxon>Thermaerobacter</taxon>
    </lineage>
</organism>
<dbReference type="Gene3D" id="3.40.630.30">
    <property type="match status" value="1"/>
</dbReference>
<dbReference type="Pfam" id="PF08445">
    <property type="entry name" value="FR47"/>
    <property type="match status" value="1"/>
</dbReference>
<gene>
    <name evidence="4" type="ORF">Q5761_09885</name>
</gene>
<reference evidence="4 5" key="1">
    <citation type="submission" date="2023-08" db="EMBL/GenBank/DDBJ databases">
        <title>Genome sequence of Thermaerobacter compostii strain Ins1, a spore-forming filamentous bacterium isolated from a deep geothermal reservoir.</title>
        <authorList>
            <person name="Bregnard D."/>
            <person name="Gonzalez D."/>
            <person name="Junier P."/>
        </authorList>
    </citation>
    <scope>NUCLEOTIDE SEQUENCE [LARGE SCALE GENOMIC DNA]</scope>
    <source>
        <strain evidence="4 5">Ins1</strain>
    </source>
</reference>
<sequence>MDAIQVRRAMLADAAGIARVQVATWRTTYRGLIPDAYLDAMEEEPRAKMWEEVIARDRGDGASSFVMVAVTAGTEPGHRPVSGPSSAATGEERGRATVGFAAAGPERSGDPEFRGELGALYVLKEYQGRGLGRRLVTAAVRELLGRGHASMLVWVLAQNPYRRFYESLGGVLVRSRTIEIGGVALEEWGYGWPDLEALLRRLEGERQGA</sequence>
<evidence type="ECO:0000256" key="2">
    <source>
        <dbReference type="ARBA" id="ARBA00023315"/>
    </source>
</evidence>
<dbReference type="InterPro" id="IPR050680">
    <property type="entry name" value="YpeA/RimI_acetyltransf"/>
</dbReference>
<dbReference type="RefSeq" id="WP_318750473.1">
    <property type="nucleotide sequence ID" value="NZ_CP132508.1"/>
</dbReference>
<dbReference type="PANTHER" id="PTHR43420">
    <property type="entry name" value="ACETYLTRANSFERASE"/>
    <property type="match status" value="1"/>
</dbReference>
<dbReference type="InterPro" id="IPR000182">
    <property type="entry name" value="GNAT_dom"/>
</dbReference>
<dbReference type="SUPFAM" id="SSF55729">
    <property type="entry name" value="Acyl-CoA N-acyltransferases (Nat)"/>
    <property type="match status" value="1"/>
</dbReference>
<evidence type="ECO:0000256" key="1">
    <source>
        <dbReference type="ARBA" id="ARBA00022679"/>
    </source>
</evidence>
<dbReference type="PROSITE" id="PS51186">
    <property type="entry name" value="GNAT"/>
    <property type="match status" value="1"/>
</dbReference>
<dbReference type="EC" id="2.3.1.-" evidence="4"/>
<name>A0ABZ0QMD6_9FIRM</name>
<dbReference type="PANTHER" id="PTHR43420:SF43">
    <property type="entry name" value="SPERMINE_SPERMIDINE ACETYLTRANSFERASE"/>
    <property type="match status" value="1"/>
</dbReference>
<proteinExistence type="predicted"/>
<evidence type="ECO:0000259" key="3">
    <source>
        <dbReference type="PROSITE" id="PS51186"/>
    </source>
</evidence>
<protein>
    <submittedName>
        <fullName evidence="4">GNAT family N-acetyltransferase</fullName>
        <ecNumber evidence="4">2.3.1.-</ecNumber>
    </submittedName>
</protein>
<evidence type="ECO:0000313" key="4">
    <source>
        <dbReference type="EMBL" id="WPD18660.1"/>
    </source>
</evidence>
<evidence type="ECO:0000313" key="5">
    <source>
        <dbReference type="Proteomes" id="UP001304683"/>
    </source>
</evidence>
<dbReference type="InterPro" id="IPR016181">
    <property type="entry name" value="Acyl_CoA_acyltransferase"/>
</dbReference>
<keyword evidence="2 4" id="KW-0012">Acyltransferase</keyword>
<dbReference type="CDD" id="cd04301">
    <property type="entry name" value="NAT_SF"/>
    <property type="match status" value="1"/>
</dbReference>